<evidence type="ECO:0000313" key="4">
    <source>
        <dbReference type="Proteomes" id="UP000192610"/>
    </source>
</evidence>
<protein>
    <submittedName>
        <fullName evidence="3">Uncharacterized protein</fullName>
    </submittedName>
</protein>
<feature type="transmembrane region" description="Helical" evidence="2">
    <location>
        <begin position="94"/>
        <end position="114"/>
    </location>
</feature>
<keyword evidence="2" id="KW-1133">Transmembrane helix</keyword>
<name>A0A1V9EP41_9BACT</name>
<sequence length="121" mass="14290">MNNDLLNILANSNKDIDNQKLMDYLSGKLSDQEKHEVEMWMVDNDFENEALEGLQQMTGNKKLEGYVDQLNKELTHYIKEKKNRREKRQINNGFWVYVAIAFILIIIVIAYVVITRIPHHQ</sequence>
<dbReference type="Proteomes" id="UP000192610">
    <property type="component" value="Unassembled WGS sequence"/>
</dbReference>
<proteinExistence type="predicted"/>
<dbReference type="OrthoDB" id="677647at2"/>
<reference evidence="4" key="1">
    <citation type="submission" date="2016-04" db="EMBL/GenBank/DDBJ databases">
        <authorList>
            <person name="Chen L."/>
            <person name="Zhuang W."/>
            <person name="Wang G."/>
        </authorList>
    </citation>
    <scope>NUCLEOTIDE SEQUENCE [LARGE SCALE GENOMIC DNA]</scope>
    <source>
        <strain evidence="4">17621</strain>
    </source>
</reference>
<dbReference type="RefSeq" id="WP_081200666.1">
    <property type="nucleotide sequence ID" value="NZ_FOCZ01000023.1"/>
</dbReference>
<keyword evidence="2" id="KW-0472">Membrane</keyword>
<keyword evidence="4" id="KW-1185">Reference proteome</keyword>
<keyword evidence="2" id="KW-0812">Transmembrane</keyword>
<evidence type="ECO:0000256" key="1">
    <source>
        <dbReference type="SAM" id="Coils"/>
    </source>
</evidence>
<dbReference type="EMBL" id="LVXG01000020">
    <property type="protein sequence ID" value="OQP47897.1"/>
    <property type="molecule type" value="Genomic_DNA"/>
</dbReference>
<gene>
    <name evidence="3" type="ORF">A4H97_30295</name>
</gene>
<comment type="caution">
    <text evidence="3">The sequence shown here is derived from an EMBL/GenBank/DDBJ whole genome shotgun (WGS) entry which is preliminary data.</text>
</comment>
<dbReference type="STRING" id="354355.SAMN05660816_06655"/>
<accession>A0A1V9EP41</accession>
<evidence type="ECO:0000256" key="2">
    <source>
        <dbReference type="SAM" id="Phobius"/>
    </source>
</evidence>
<evidence type="ECO:0000313" key="3">
    <source>
        <dbReference type="EMBL" id="OQP47897.1"/>
    </source>
</evidence>
<organism evidence="3 4">
    <name type="scientific">Niastella yeongjuensis</name>
    <dbReference type="NCBI Taxonomy" id="354355"/>
    <lineage>
        <taxon>Bacteria</taxon>
        <taxon>Pseudomonadati</taxon>
        <taxon>Bacteroidota</taxon>
        <taxon>Chitinophagia</taxon>
        <taxon>Chitinophagales</taxon>
        <taxon>Chitinophagaceae</taxon>
        <taxon>Niastella</taxon>
    </lineage>
</organism>
<dbReference type="AlphaFoldDB" id="A0A1V9EP41"/>
<feature type="coiled-coil region" evidence="1">
    <location>
        <begin position="60"/>
        <end position="87"/>
    </location>
</feature>
<keyword evidence="1" id="KW-0175">Coiled coil</keyword>